<dbReference type="Gene3D" id="1.10.1660.10">
    <property type="match status" value="1"/>
</dbReference>
<dbReference type="Proteomes" id="UP000007581">
    <property type="component" value="Chromosome"/>
</dbReference>
<organism evidence="1 2">
    <name type="scientific">Rickettsia typhi str. TH1527</name>
    <dbReference type="NCBI Taxonomy" id="1003201"/>
    <lineage>
        <taxon>Bacteria</taxon>
        <taxon>Pseudomonadati</taxon>
        <taxon>Pseudomonadota</taxon>
        <taxon>Alphaproteobacteria</taxon>
        <taxon>Rickettsiales</taxon>
        <taxon>Rickettsiaceae</taxon>
        <taxon>Rickettsieae</taxon>
        <taxon>Rickettsia</taxon>
        <taxon>typhus group</taxon>
    </lineage>
</organism>
<accession>A0ABM5MVA7</accession>
<evidence type="ECO:0000313" key="1">
    <source>
        <dbReference type="EMBL" id="AFE54538.1"/>
    </source>
</evidence>
<protein>
    <recommendedName>
        <fullName evidence="3">HTH merR-type domain-containing protein</fullName>
    </recommendedName>
</protein>
<evidence type="ECO:0008006" key="3">
    <source>
        <dbReference type="Google" id="ProtNLM"/>
    </source>
</evidence>
<keyword evidence="2" id="KW-1185">Reference proteome</keyword>
<dbReference type="InterPro" id="IPR022437">
    <property type="entry name" value="RPE3"/>
</dbReference>
<dbReference type="NCBIfam" id="TIGR03775">
    <property type="entry name" value="RPE3"/>
    <property type="match status" value="1"/>
</dbReference>
<dbReference type="PIRSF" id="PIRSF012359">
    <property type="entry name" value="UCP012359"/>
    <property type="match status" value="1"/>
</dbReference>
<dbReference type="InterPro" id="IPR016597">
    <property type="entry name" value="UCP012359"/>
</dbReference>
<sequence length="146" mass="17183">MTNNKLTKKYYAASEVIRILNIALHKLRYLETKIPNLSHYKINNRKYYTVHDIDLLQKFLFLSRREKHSEVCGYSNIQCASDRSRQDKFQGKSAEFILNLPVQQQQDSRNAFMLSLIDNTVLSRIDILLTNFHNLSIQIKKILLIP</sequence>
<name>A0ABM5MVA7_RICTP</name>
<dbReference type="EMBL" id="CP003397">
    <property type="protein sequence ID" value="AFE54538.1"/>
    <property type="molecule type" value="Genomic_DNA"/>
</dbReference>
<reference evidence="1" key="1">
    <citation type="submission" date="2012-03" db="EMBL/GenBank/DDBJ databases">
        <authorList>
            <person name="Johnson S.L."/>
            <person name="Sims D."/>
            <person name="Han S."/>
            <person name="Bruce D.C."/>
            <person name="Dasch G.A."/>
        </authorList>
    </citation>
    <scope>NUCLEOTIDE SEQUENCE [LARGE SCALE GENOMIC DNA]</scope>
    <source>
        <strain evidence="1">TH1527</strain>
    </source>
</reference>
<proteinExistence type="predicted"/>
<gene>
    <name evidence="1" type="ORF">RTTH1527_03365</name>
</gene>
<evidence type="ECO:0000313" key="2">
    <source>
        <dbReference type="Proteomes" id="UP000007581"/>
    </source>
</evidence>